<comment type="caution">
    <text evidence="7">The sequence shown here is derived from an EMBL/GenBank/DDBJ whole genome shotgun (WGS) entry which is preliminary data.</text>
</comment>
<dbReference type="EMBL" id="MTYH01000132">
    <property type="protein sequence ID" value="PNP37698.1"/>
    <property type="molecule type" value="Genomic_DNA"/>
</dbReference>
<proteinExistence type="predicted"/>
<evidence type="ECO:0000313" key="7">
    <source>
        <dbReference type="EMBL" id="PNP37698.1"/>
    </source>
</evidence>
<evidence type="ECO:0000259" key="6">
    <source>
        <dbReference type="Pfam" id="PF13087"/>
    </source>
</evidence>
<reference evidence="7 8" key="1">
    <citation type="submission" date="2017-02" db="EMBL/GenBank/DDBJ databases">
        <title>Genomes of Trichoderma spp. with biocontrol activity.</title>
        <authorList>
            <person name="Gardiner D."/>
            <person name="Kazan K."/>
            <person name="Vos C."/>
            <person name="Harvey P."/>
        </authorList>
    </citation>
    <scope>NUCLEOTIDE SEQUENCE [LARGE SCALE GENOMIC DNA]</scope>
    <source>
        <strain evidence="7 8">A5MH</strain>
    </source>
</reference>
<evidence type="ECO:0000256" key="3">
    <source>
        <dbReference type="ARBA" id="ARBA00022806"/>
    </source>
</evidence>
<organism evidence="7 8">
    <name type="scientific">Trichoderma gamsii</name>
    <dbReference type="NCBI Taxonomy" id="398673"/>
    <lineage>
        <taxon>Eukaryota</taxon>
        <taxon>Fungi</taxon>
        <taxon>Dikarya</taxon>
        <taxon>Ascomycota</taxon>
        <taxon>Pezizomycotina</taxon>
        <taxon>Sordariomycetes</taxon>
        <taxon>Hypocreomycetidae</taxon>
        <taxon>Hypocreales</taxon>
        <taxon>Hypocreaceae</taxon>
        <taxon>Trichoderma</taxon>
    </lineage>
</organism>
<dbReference type="GO" id="GO:0005524">
    <property type="term" value="F:ATP binding"/>
    <property type="evidence" value="ECO:0007669"/>
    <property type="project" value="UniProtKB-KW"/>
</dbReference>
<dbReference type="SUPFAM" id="SSF52540">
    <property type="entry name" value="P-loop containing nucleoside triphosphate hydrolases"/>
    <property type="match status" value="1"/>
</dbReference>
<dbReference type="InterPro" id="IPR050534">
    <property type="entry name" value="Coronavir_polyprotein_1ab"/>
</dbReference>
<accession>A0A2K0SWP2</accession>
<evidence type="ECO:0000256" key="4">
    <source>
        <dbReference type="ARBA" id="ARBA00022840"/>
    </source>
</evidence>
<keyword evidence="2" id="KW-0378">Hydrolase</keyword>
<evidence type="ECO:0000256" key="1">
    <source>
        <dbReference type="ARBA" id="ARBA00022741"/>
    </source>
</evidence>
<dbReference type="GO" id="GO:0043139">
    <property type="term" value="F:5'-3' DNA helicase activity"/>
    <property type="evidence" value="ECO:0007669"/>
    <property type="project" value="TreeGrafter"/>
</dbReference>
<keyword evidence="1" id="KW-0547">Nucleotide-binding</keyword>
<feature type="compositionally biased region" description="Acidic residues" evidence="5">
    <location>
        <begin position="1006"/>
        <end position="1016"/>
    </location>
</feature>
<dbReference type="Proteomes" id="UP000236546">
    <property type="component" value="Unassembled WGS sequence"/>
</dbReference>
<sequence>MTIWDTGKSIAVNKRETFRIEPTPVLELRVRFPIGRFTGNPLDEMPERLRGQFPNDDFRALEISLHDGFFVEVDGFGLPFHNPGHDADDWINKGSVVADSMTFIDILRQRKWHIIIKQPYKYFGRLWEETMVPALFTFPYGNEHWFDLARYETQFKDAAVQGPQFLLSINFPDVSSMQAVVTQSAVQHHLMIAIEVAKIFAKKLPVSFIPSRQNSYFAIVSMEGPYCQTTEKIWSEITKQSFFRLALHEDESPMDIPNLTEHKQWHKQAAFICDARIVDKTEAKFIPELEDYLLTSLDLVLLVQRPEDFKVSEHKKGVQKSIGDALVWLRIKTFPTDLESWNTVSLLFDPQLDDLERKIKAVTQYSLSPVTLLPENGPKMITHTVFQLGRGFLNRLNRAGTWDLPMINILDMDSRLLDCLMEEILEEDRGRFRQYMGHLSAPGSGKTTTLGVATLGMVRTLGKVFASAPTLATVDSFARRLDILDQRVVARHNKSLTENGSHMPIRRKLVVRGLSIKDEIEALHSLLQQSEDNGEASEAAFQDMTNGLSYLSAAYWLLKVLGSPAVPAVDEEDHSGIKALHKRLETDPVFSSLVALARGKLSWTVYAGNASNSKESLMKLFQLLIEEADIVCTTPALQRRLLIANGRQPAPKALLLTKQLVWDDQISIASGKGKTSLPCLLAGDEEYLLPPAPEDKDEDGHCLDRHAEDNKLSALAFYKANSWPVYRLHNQVRMARGMFDLCHEMFYSHLPLNYSKSDCERWEQAHRNGVKLEAFLKQRFPNLPSPAENTMEPVFVHCTNSQSNCDSATGSMSNLGQCEVALQLLVDLVNDAKIHPAQLSVITPYKANVGIMERWIQEKPEFSVLRCVAPATAESYQGREADIVCVVMGTTRYSGPGLTRDEDCLKSMLSRHKSGLIIVGDFKLAGFDVKKTKWWLTGKRKGKSKGKSKGKDEGQPDFGSKMKYLKDGEAQSVKAETLRRVYWWFQSRDRKIEIAAPEEGGNKEACEEDQDEKSEG</sequence>
<dbReference type="OrthoDB" id="4898452at2759"/>
<dbReference type="InterPro" id="IPR041679">
    <property type="entry name" value="DNA2/NAM7-like_C"/>
</dbReference>
<dbReference type="GO" id="GO:0016787">
    <property type="term" value="F:hydrolase activity"/>
    <property type="evidence" value="ECO:0007669"/>
    <property type="project" value="UniProtKB-KW"/>
</dbReference>
<gene>
    <name evidence="7" type="ORF">TGAMA5MH_10371</name>
</gene>
<keyword evidence="3" id="KW-0347">Helicase</keyword>
<feature type="domain" description="DNA2/NAM7 helicase-like C-terminal" evidence="6">
    <location>
        <begin position="718"/>
        <end position="921"/>
    </location>
</feature>
<dbReference type="AlphaFoldDB" id="A0A2K0SWP2"/>
<dbReference type="Gene3D" id="3.40.50.300">
    <property type="entry name" value="P-loop containing nucleotide triphosphate hydrolases"/>
    <property type="match status" value="2"/>
</dbReference>
<dbReference type="InterPro" id="IPR027417">
    <property type="entry name" value="P-loop_NTPase"/>
</dbReference>
<name>A0A2K0SWP2_9HYPO</name>
<dbReference type="PANTHER" id="PTHR43788:SF8">
    <property type="entry name" value="DNA-BINDING PROTEIN SMUBP-2"/>
    <property type="match status" value="1"/>
</dbReference>
<feature type="region of interest" description="Disordered" evidence="5">
    <location>
        <begin position="940"/>
        <end position="963"/>
    </location>
</feature>
<protein>
    <recommendedName>
        <fullName evidence="6">DNA2/NAM7 helicase-like C-terminal domain-containing protein</fullName>
    </recommendedName>
</protein>
<dbReference type="PANTHER" id="PTHR43788">
    <property type="entry name" value="DNA2/NAM7 HELICASE FAMILY MEMBER"/>
    <property type="match status" value="1"/>
</dbReference>
<feature type="region of interest" description="Disordered" evidence="5">
    <location>
        <begin position="994"/>
        <end position="1016"/>
    </location>
</feature>
<evidence type="ECO:0000256" key="5">
    <source>
        <dbReference type="SAM" id="MobiDB-lite"/>
    </source>
</evidence>
<evidence type="ECO:0000313" key="8">
    <source>
        <dbReference type="Proteomes" id="UP000236546"/>
    </source>
</evidence>
<evidence type="ECO:0000256" key="2">
    <source>
        <dbReference type="ARBA" id="ARBA00022801"/>
    </source>
</evidence>
<keyword evidence="4" id="KW-0067">ATP-binding</keyword>
<dbReference type="Pfam" id="PF13087">
    <property type="entry name" value="AAA_12"/>
    <property type="match status" value="1"/>
</dbReference>